<dbReference type="RefSeq" id="WP_380098383.1">
    <property type="nucleotide sequence ID" value="NZ_JBHRYD010000016.1"/>
</dbReference>
<proteinExistence type="predicted"/>
<comment type="caution">
    <text evidence="1">The sequence shown here is derived from an EMBL/GenBank/DDBJ whole genome shotgun (WGS) entry which is preliminary data.</text>
</comment>
<dbReference type="EMBL" id="JBHRYD010000016">
    <property type="protein sequence ID" value="MFC3706273.1"/>
    <property type="molecule type" value="Genomic_DNA"/>
</dbReference>
<gene>
    <name evidence="1" type="ORF">ACFOOL_16105</name>
</gene>
<dbReference type="InterPro" id="IPR010985">
    <property type="entry name" value="Ribbon_hlx_hlx"/>
</dbReference>
<organism evidence="1 2">
    <name type="scientific">Devosia honganensis</name>
    <dbReference type="NCBI Taxonomy" id="1610527"/>
    <lineage>
        <taxon>Bacteria</taxon>
        <taxon>Pseudomonadati</taxon>
        <taxon>Pseudomonadota</taxon>
        <taxon>Alphaproteobacteria</taxon>
        <taxon>Hyphomicrobiales</taxon>
        <taxon>Devosiaceae</taxon>
        <taxon>Devosia</taxon>
    </lineage>
</organism>
<name>A0ABV7X6K0_9HYPH</name>
<reference evidence="2" key="1">
    <citation type="journal article" date="2019" name="Int. J. Syst. Evol. Microbiol.">
        <title>The Global Catalogue of Microorganisms (GCM) 10K type strain sequencing project: providing services to taxonomists for standard genome sequencing and annotation.</title>
        <authorList>
            <consortium name="The Broad Institute Genomics Platform"/>
            <consortium name="The Broad Institute Genome Sequencing Center for Infectious Disease"/>
            <person name="Wu L."/>
            <person name="Ma J."/>
        </authorList>
    </citation>
    <scope>NUCLEOTIDE SEQUENCE [LARGE SCALE GENOMIC DNA]</scope>
    <source>
        <strain evidence="2">KCTC 42281</strain>
    </source>
</reference>
<protein>
    <submittedName>
        <fullName evidence="1">Uncharacterized protein</fullName>
    </submittedName>
</protein>
<accession>A0ABV7X6K0</accession>
<dbReference type="SUPFAM" id="SSF47598">
    <property type="entry name" value="Ribbon-helix-helix"/>
    <property type="match status" value="1"/>
</dbReference>
<sequence>MTNRAPIGCRQRLVAEPRTGLGGSGLHLHRTTFGISENSLWADVYPLATLDLMIKKDAGMRIRVDRQLRAQFVAACQEENRPAAQVLREFMRDHVAKSAKAKNKGKALK</sequence>
<evidence type="ECO:0000313" key="2">
    <source>
        <dbReference type="Proteomes" id="UP001595613"/>
    </source>
</evidence>
<keyword evidence="2" id="KW-1185">Reference proteome</keyword>
<evidence type="ECO:0000313" key="1">
    <source>
        <dbReference type="EMBL" id="MFC3706273.1"/>
    </source>
</evidence>
<dbReference type="Proteomes" id="UP001595613">
    <property type="component" value="Unassembled WGS sequence"/>
</dbReference>